<evidence type="ECO:0000256" key="1">
    <source>
        <dbReference type="RuleBase" id="RU004374"/>
    </source>
</evidence>
<keyword evidence="1" id="KW-0694">RNA-binding</keyword>
<reference evidence="3" key="1">
    <citation type="journal article" date="2020" name="Fungal Divers.">
        <title>Resolving the Mortierellaceae phylogeny through synthesis of multi-gene phylogenetics and phylogenomics.</title>
        <authorList>
            <person name="Vandepol N."/>
            <person name="Liber J."/>
            <person name="Desiro A."/>
            <person name="Na H."/>
            <person name="Kennedy M."/>
            <person name="Barry K."/>
            <person name="Grigoriev I.V."/>
            <person name="Miller A.N."/>
            <person name="O'Donnell K."/>
            <person name="Stajich J.E."/>
            <person name="Bonito G."/>
        </authorList>
    </citation>
    <scope>NUCLEOTIDE SEQUENCE</scope>
    <source>
        <strain evidence="3">BC1065</strain>
    </source>
</reference>
<dbReference type="GO" id="GO:0000340">
    <property type="term" value="F:RNA 7-methylguanosine cap binding"/>
    <property type="evidence" value="ECO:0007669"/>
    <property type="project" value="TreeGrafter"/>
</dbReference>
<gene>
    <name evidence="3" type="ORF">DFQ27_002215</name>
</gene>
<feature type="region of interest" description="Disordered" evidence="2">
    <location>
        <begin position="616"/>
        <end position="705"/>
    </location>
</feature>
<dbReference type="InterPro" id="IPR023398">
    <property type="entry name" value="TIF_eIF4e-like"/>
</dbReference>
<dbReference type="PANTHER" id="PTHR11960">
    <property type="entry name" value="EUKARYOTIC TRANSLATION INITIATION FACTOR 4E RELATED"/>
    <property type="match status" value="1"/>
</dbReference>
<dbReference type="GO" id="GO:0016281">
    <property type="term" value="C:eukaryotic translation initiation factor 4F complex"/>
    <property type="evidence" value="ECO:0007669"/>
    <property type="project" value="TreeGrafter"/>
</dbReference>
<evidence type="ECO:0000256" key="2">
    <source>
        <dbReference type="SAM" id="MobiDB-lite"/>
    </source>
</evidence>
<dbReference type="SUPFAM" id="SSF55418">
    <property type="entry name" value="eIF4e-like"/>
    <property type="match status" value="1"/>
</dbReference>
<dbReference type="GO" id="GO:0003743">
    <property type="term" value="F:translation initiation factor activity"/>
    <property type="evidence" value="ECO:0007669"/>
    <property type="project" value="UniProtKB-KW"/>
</dbReference>
<feature type="compositionally biased region" description="Polar residues" evidence="2">
    <location>
        <begin position="687"/>
        <end position="705"/>
    </location>
</feature>
<feature type="compositionally biased region" description="Low complexity" evidence="2">
    <location>
        <begin position="91"/>
        <end position="101"/>
    </location>
</feature>
<accession>A0A9P6Q8B7</accession>
<feature type="region of interest" description="Disordered" evidence="2">
    <location>
        <begin position="1"/>
        <end position="182"/>
    </location>
</feature>
<protein>
    <submittedName>
        <fullName evidence="3">Uncharacterized protein</fullName>
    </submittedName>
</protein>
<dbReference type="Gene3D" id="3.30.760.10">
    <property type="entry name" value="RNA Cap, Translation Initiation Factor Eif4e"/>
    <property type="match status" value="1"/>
</dbReference>
<evidence type="ECO:0000313" key="3">
    <source>
        <dbReference type="EMBL" id="KAG0262696.1"/>
    </source>
</evidence>
<dbReference type="AlphaFoldDB" id="A0A9P6Q8B7"/>
<feature type="region of interest" description="Disordered" evidence="2">
    <location>
        <begin position="374"/>
        <end position="407"/>
    </location>
</feature>
<feature type="compositionally biased region" description="Low complexity" evidence="2">
    <location>
        <begin position="286"/>
        <end position="310"/>
    </location>
</feature>
<keyword evidence="4" id="KW-1185">Reference proteome</keyword>
<dbReference type="InterPro" id="IPR001040">
    <property type="entry name" value="TIF_eIF_4E"/>
</dbReference>
<dbReference type="EMBL" id="JAAAJB010000180">
    <property type="protein sequence ID" value="KAG0262696.1"/>
    <property type="molecule type" value="Genomic_DNA"/>
</dbReference>
<dbReference type="PANTHER" id="PTHR11960:SF73">
    <property type="entry name" value="TRANSLATION INITIATION FACTOR 4E, PUTATIVE-RELATED"/>
    <property type="match status" value="1"/>
</dbReference>
<feature type="compositionally biased region" description="Gly residues" evidence="2">
    <location>
        <begin position="161"/>
        <end position="170"/>
    </location>
</feature>
<feature type="compositionally biased region" description="Low complexity" evidence="2">
    <location>
        <begin position="1"/>
        <end position="49"/>
    </location>
</feature>
<feature type="compositionally biased region" description="Low complexity" evidence="2">
    <location>
        <begin position="640"/>
        <end position="655"/>
    </location>
</feature>
<comment type="similarity">
    <text evidence="1">Belongs to the eukaryotic initiation factor 4E family.</text>
</comment>
<feature type="region of interest" description="Disordered" evidence="2">
    <location>
        <begin position="323"/>
        <end position="356"/>
    </location>
</feature>
<feature type="compositionally biased region" description="Polar residues" evidence="2">
    <location>
        <begin position="327"/>
        <end position="351"/>
    </location>
</feature>
<sequence>MASRPAAQAPSGSSATAAATPIPHSPGGSQDAKVSSSSLSSSSGTSAASPGPWRPSFARQQSNSTLSSPSASTPTTSRSNSLLRHHSTRNSSSSSSSTSSTSGGGSGVATGSGSSSHHHPMESPSLSAALSKDTGYFSHPGSSSPRLSSPSIYNKPSSPGPGSGSGGASGGNFSSSMPTSQTMNLESLAAKFADSKEIKEKFAKLQLSPALSPGGFLDKDRRGANPSSSSSAGSSVLPANKSHHHHPRSTPSGHSSPSIPSSSSFGQSSPMHSPLLRQQSLGHVGSSALSSSSSSTSPQKPTAPSPSLLSTTAATTVGTATGATSANLATPSSPATLNGSNGLKSPLSQSTDMRRTASHNSAFATGLGAPISIHQSNGSSPSLAPFSLGSIAPTPRRSSLHPDDPAAPTALAAKYKDQHPLQHSWTLYFDVSMGFGRQGSSLHHFESGLKELGIFQSVESFARYFNWIPKPHKMDNSTNYHLFKDGIKPMWEDPANAKGGRWIVTLLSKNPELLDKYWLELAYALVGEQLDEDDDICGAVLSRRTKADRLAVWVRDRDNITAINGIGKRLIKLLDFGKERMSLEFQITGDVATTPIATPKRYITLDTIRRDLEAEQQENVTKARRESLDASAANTEDSQVAAEGSAVGAASGEESSNSKARKNSYDETVAGVAGSSGGGGLLISMESAPTKNTPIVSVTRTEIEA</sequence>
<name>A0A9P6Q8B7_9FUNG</name>
<keyword evidence="1" id="KW-0648">Protein biosynthesis</keyword>
<feature type="compositionally biased region" description="Low complexity" evidence="2">
    <location>
        <begin position="249"/>
        <end position="274"/>
    </location>
</feature>
<proteinExistence type="inferred from homology"/>
<dbReference type="Proteomes" id="UP000807716">
    <property type="component" value="Unassembled WGS sequence"/>
</dbReference>
<dbReference type="OrthoDB" id="590761at2759"/>
<feature type="compositionally biased region" description="Low complexity" evidence="2">
    <location>
        <begin position="62"/>
        <end position="81"/>
    </location>
</feature>
<feature type="region of interest" description="Disordered" evidence="2">
    <location>
        <begin position="203"/>
        <end position="310"/>
    </location>
</feature>
<organism evidence="3 4">
    <name type="scientific">Actinomortierella ambigua</name>
    <dbReference type="NCBI Taxonomy" id="1343610"/>
    <lineage>
        <taxon>Eukaryota</taxon>
        <taxon>Fungi</taxon>
        <taxon>Fungi incertae sedis</taxon>
        <taxon>Mucoromycota</taxon>
        <taxon>Mortierellomycotina</taxon>
        <taxon>Mortierellomycetes</taxon>
        <taxon>Mortierellales</taxon>
        <taxon>Mortierellaceae</taxon>
        <taxon>Actinomortierella</taxon>
    </lineage>
</organism>
<feature type="compositionally biased region" description="Low complexity" evidence="2">
    <location>
        <begin position="138"/>
        <end position="151"/>
    </location>
</feature>
<keyword evidence="1" id="KW-0396">Initiation factor</keyword>
<comment type="caution">
    <text evidence="3">The sequence shown here is derived from an EMBL/GenBank/DDBJ whole genome shotgun (WGS) entry which is preliminary data.</text>
</comment>
<dbReference type="Pfam" id="PF01652">
    <property type="entry name" value="IF4E"/>
    <property type="match status" value="1"/>
</dbReference>
<evidence type="ECO:0000313" key="4">
    <source>
        <dbReference type="Proteomes" id="UP000807716"/>
    </source>
</evidence>